<dbReference type="InterPro" id="IPR003679">
    <property type="entry name" value="Amioglycoside_AcTrfase"/>
</dbReference>
<dbReference type="Proteomes" id="UP001595816">
    <property type="component" value="Unassembled WGS sequence"/>
</dbReference>
<keyword evidence="3 4" id="KW-0012">Acyltransferase</keyword>
<comment type="catalytic activity">
    <reaction evidence="4">
        <text>a 2-deoxystreptamine antibiotic + acetyl-CoA = an N(3)-acetyl-2-deoxystreptamine antibiotic + CoA + H(+)</text>
        <dbReference type="Rhea" id="RHEA:12665"/>
        <dbReference type="ChEBI" id="CHEBI:15378"/>
        <dbReference type="ChEBI" id="CHEBI:57287"/>
        <dbReference type="ChEBI" id="CHEBI:57288"/>
        <dbReference type="ChEBI" id="CHEBI:57921"/>
        <dbReference type="ChEBI" id="CHEBI:77452"/>
        <dbReference type="EC" id="2.3.1.81"/>
    </reaction>
</comment>
<evidence type="ECO:0000256" key="3">
    <source>
        <dbReference type="ARBA" id="ARBA00023315"/>
    </source>
</evidence>
<evidence type="ECO:0000313" key="5">
    <source>
        <dbReference type="EMBL" id="MFC4135451.1"/>
    </source>
</evidence>
<evidence type="ECO:0000256" key="2">
    <source>
        <dbReference type="ARBA" id="ARBA00022679"/>
    </source>
</evidence>
<dbReference type="EC" id="2.3.1.-" evidence="4"/>
<evidence type="ECO:0000256" key="4">
    <source>
        <dbReference type="RuleBase" id="RU365031"/>
    </source>
</evidence>
<sequence>MSADHPAPWTISQLRPHVRQLGVEAGQTVLLHSSLRAVGYVCGGATTVVQAFLDVLGGEGTLVVPAQNQDYVDPSRWPHRRISEDYWELIRAELPGFDPALTPSVGMGVIAERVRTWPAAFRSNHPNTSFAAVGPDAHKLLDRHELTSPLGDGSPLAAMESVGALVVLLGVGFDRCTTFHLAEARLPDLPVQSFSAPMATPEGRQRITYEAVKLNAGDFAALGADFEHDTDSVVRGRIGGAPSCLFTMESATAYAAKWFAANRPPVAG</sequence>
<dbReference type="EMBL" id="JBHSAY010000021">
    <property type="protein sequence ID" value="MFC4135451.1"/>
    <property type="molecule type" value="Genomic_DNA"/>
</dbReference>
<dbReference type="PANTHER" id="PTHR11104">
    <property type="entry name" value="AMINOGLYCOSIDE N3-ACETYLTRANSFERASE"/>
    <property type="match status" value="1"/>
</dbReference>
<proteinExistence type="inferred from homology"/>
<accession>A0ABV8LWM9</accession>
<comment type="caution">
    <text evidence="5">The sequence shown here is derived from an EMBL/GenBank/DDBJ whole genome shotgun (WGS) entry which is preliminary data.</text>
</comment>
<keyword evidence="2 4" id="KW-0808">Transferase</keyword>
<reference evidence="6" key="1">
    <citation type="journal article" date="2019" name="Int. J. Syst. Evol. Microbiol.">
        <title>The Global Catalogue of Microorganisms (GCM) 10K type strain sequencing project: providing services to taxonomists for standard genome sequencing and annotation.</title>
        <authorList>
            <consortium name="The Broad Institute Genomics Platform"/>
            <consortium name="The Broad Institute Genome Sequencing Center for Infectious Disease"/>
            <person name="Wu L."/>
            <person name="Ma J."/>
        </authorList>
    </citation>
    <scope>NUCLEOTIDE SEQUENCE [LARGE SCALE GENOMIC DNA]</scope>
    <source>
        <strain evidence="6">CGMCC 4.7289</strain>
    </source>
</reference>
<name>A0ABV8LWM9_9ACTN</name>
<protein>
    <recommendedName>
        <fullName evidence="4">Aminoglycoside N(3)-acetyltransferase</fullName>
        <ecNumber evidence="4">2.3.1.-</ecNumber>
    </recommendedName>
</protein>
<dbReference type="RefSeq" id="WP_253756291.1">
    <property type="nucleotide sequence ID" value="NZ_JAMZDZ010000001.1"/>
</dbReference>
<dbReference type="PANTHER" id="PTHR11104:SF0">
    <property type="entry name" value="SPBETA PROPHAGE-DERIVED AMINOGLYCOSIDE N(3')-ACETYLTRANSFERASE-LIKE PROTEIN YOKD"/>
    <property type="match status" value="1"/>
</dbReference>
<comment type="similarity">
    <text evidence="1 4">Belongs to the antibiotic N-acetyltransferase family.</text>
</comment>
<organism evidence="5 6">
    <name type="scientific">Hamadaea flava</name>
    <dbReference type="NCBI Taxonomy" id="1742688"/>
    <lineage>
        <taxon>Bacteria</taxon>
        <taxon>Bacillati</taxon>
        <taxon>Actinomycetota</taxon>
        <taxon>Actinomycetes</taxon>
        <taxon>Micromonosporales</taxon>
        <taxon>Micromonosporaceae</taxon>
        <taxon>Hamadaea</taxon>
    </lineage>
</organism>
<keyword evidence="4" id="KW-0046">Antibiotic resistance</keyword>
<evidence type="ECO:0000256" key="1">
    <source>
        <dbReference type="ARBA" id="ARBA00006383"/>
    </source>
</evidence>
<keyword evidence="6" id="KW-1185">Reference proteome</keyword>
<gene>
    <name evidence="5" type="ORF">ACFOZ4_32970</name>
</gene>
<dbReference type="Pfam" id="PF02522">
    <property type="entry name" value="Antibiotic_NAT"/>
    <property type="match status" value="1"/>
</dbReference>
<dbReference type="SUPFAM" id="SSF110710">
    <property type="entry name" value="TTHA0583/YokD-like"/>
    <property type="match status" value="1"/>
</dbReference>
<dbReference type="InterPro" id="IPR028345">
    <property type="entry name" value="Antibiotic_NAT-like"/>
</dbReference>
<evidence type="ECO:0000313" key="6">
    <source>
        <dbReference type="Proteomes" id="UP001595816"/>
    </source>
</evidence>